<organism evidence="2 3">
    <name type="scientific">Pelagibacterium luteolum</name>
    <dbReference type="NCBI Taxonomy" id="440168"/>
    <lineage>
        <taxon>Bacteria</taxon>
        <taxon>Pseudomonadati</taxon>
        <taxon>Pseudomonadota</taxon>
        <taxon>Alphaproteobacteria</taxon>
        <taxon>Hyphomicrobiales</taxon>
        <taxon>Devosiaceae</taxon>
        <taxon>Pelagibacterium</taxon>
    </lineage>
</organism>
<protein>
    <submittedName>
        <fullName evidence="2">Uncharacterized protein</fullName>
    </submittedName>
</protein>
<dbReference type="EMBL" id="FNCS01000001">
    <property type="protein sequence ID" value="SDG18594.1"/>
    <property type="molecule type" value="Genomic_DNA"/>
</dbReference>
<keyword evidence="1" id="KW-0472">Membrane</keyword>
<feature type="transmembrane region" description="Helical" evidence="1">
    <location>
        <begin position="33"/>
        <end position="49"/>
    </location>
</feature>
<proteinExistence type="predicted"/>
<feature type="transmembrane region" description="Helical" evidence="1">
    <location>
        <begin position="6"/>
        <end position="26"/>
    </location>
</feature>
<name>A0A1G7S6M4_9HYPH</name>
<dbReference type="RefSeq" id="WP_090590324.1">
    <property type="nucleotide sequence ID" value="NZ_FNCS01000001.1"/>
</dbReference>
<evidence type="ECO:0000256" key="1">
    <source>
        <dbReference type="SAM" id="Phobius"/>
    </source>
</evidence>
<keyword evidence="1" id="KW-0812">Transmembrane</keyword>
<dbReference type="STRING" id="440168.SAMN04487974_101332"/>
<keyword evidence="3" id="KW-1185">Reference proteome</keyword>
<gene>
    <name evidence="2" type="ORF">SAMN04487974_101332</name>
</gene>
<dbReference type="OrthoDB" id="8601734at2"/>
<accession>A0A1G7S6M4</accession>
<sequence length="173" mass="19086">MLIDLIATVAAGFAGAGIALILRHLSGGRIHRGLAPIAAGLAMISYLVWNDYNWFDRTSEGLDERLEVVATYPESAVWRPWSYVVPVTERFMAYDTATVMRNDAAPGQALVNLYLYARRTPPAAMPLVIDCELMRRGNLYNDVQFAEDGSLDGVTWHDMAADDPLIEPICDPA</sequence>
<evidence type="ECO:0000313" key="3">
    <source>
        <dbReference type="Proteomes" id="UP000199495"/>
    </source>
</evidence>
<reference evidence="2 3" key="1">
    <citation type="submission" date="2016-10" db="EMBL/GenBank/DDBJ databases">
        <authorList>
            <person name="de Groot N.N."/>
        </authorList>
    </citation>
    <scope>NUCLEOTIDE SEQUENCE [LARGE SCALE GENOMIC DNA]</scope>
    <source>
        <strain evidence="2 3">CGMCC 1.10267</strain>
    </source>
</reference>
<evidence type="ECO:0000313" key="2">
    <source>
        <dbReference type="EMBL" id="SDG18594.1"/>
    </source>
</evidence>
<dbReference type="AlphaFoldDB" id="A0A1G7S6M4"/>
<dbReference type="Proteomes" id="UP000199495">
    <property type="component" value="Unassembled WGS sequence"/>
</dbReference>
<keyword evidence="1" id="KW-1133">Transmembrane helix</keyword>